<organism evidence="1 2">
    <name type="scientific">Caerostris darwini</name>
    <dbReference type="NCBI Taxonomy" id="1538125"/>
    <lineage>
        <taxon>Eukaryota</taxon>
        <taxon>Metazoa</taxon>
        <taxon>Ecdysozoa</taxon>
        <taxon>Arthropoda</taxon>
        <taxon>Chelicerata</taxon>
        <taxon>Arachnida</taxon>
        <taxon>Araneae</taxon>
        <taxon>Araneomorphae</taxon>
        <taxon>Entelegynae</taxon>
        <taxon>Araneoidea</taxon>
        <taxon>Araneidae</taxon>
        <taxon>Caerostris</taxon>
    </lineage>
</organism>
<reference evidence="1 2" key="1">
    <citation type="submission" date="2021-06" db="EMBL/GenBank/DDBJ databases">
        <title>Caerostris darwini draft genome.</title>
        <authorList>
            <person name="Kono N."/>
            <person name="Arakawa K."/>
        </authorList>
    </citation>
    <scope>NUCLEOTIDE SEQUENCE [LARGE SCALE GENOMIC DNA]</scope>
</reference>
<proteinExistence type="predicted"/>
<accession>A0AAV4MVZ7</accession>
<name>A0AAV4MVZ7_9ARAC</name>
<keyword evidence="2" id="KW-1185">Reference proteome</keyword>
<dbReference type="Proteomes" id="UP001054837">
    <property type="component" value="Unassembled WGS sequence"/>
</dbReference>
<gene>
    <name evidence="1" type="ORF">CDAR_479511</name>
</gene>
<dbReference type="AlphaFoldDB" id="A0AAV4MVZ7"/>
<evidence type="ECO:0000313" key="2">
    <source>
        <dbReference type="Proteomes" id="UP001054837"/>
    </source>
</evidence>
<evidence type="ECO:0000313" key="1">
    <source>
        <dbReference type="EMBL" id="GIX75104.1"/>
    </source>
</evidence>
<sequence>MTAGERRHLSENSAVVGRPIQTTTDRQSNAKLRVDLLTWFCRASSRCFRCGFLLQPGETIHNEPKLFNKQVDICRASSHLTRFTDPMIISEYKMARYQITPIRKQNGCVYERNHDLKSLKRKKSESFSSYPSGVFANGNLRRSKPRCRSFAQQALGRTGR</sequence>
<protein>
    <submittedName>
        <fullName evidence="1">Uncharacterized protein</fullName>
    </submittedName>
</protein>
<dbReference type="EMBL" id="BPLQ01000802">
    <property type="protein sequence ID" value="GIX75104.1"/>
    <property type="molecule type" value="Genomic_DNA"/>
</dbReference>
<comment type="caution">
    <text evidence="1">The sequence shown here is derived from an EMBL/GenBank/DDBJ whole genome shotgun (WGS) entry which is preliminary data.</text>
</comment>